<keyword evidence="4" id="KW-0012">Acyltransferase</keyword>
<dbReference type="OrthoDB" id="8206682at2"/>
<feature type="transmembrane region" description="Helical" evidence="2">
    <location>
        <begin position="287"/>
        <end position="305"/>
    </location>
</feature>
<feature type="transmembrane region" description="Helical" evidence="2">
    <location>
        <begin position="73"/>
        <end position="95"/>
    </location>
</feature>
<protein>
    <submittedName>
        <fullName evidence="4">Acyltransferase family protein</fullName>
    </submittedName>
</protein>
<dbReference type="Pfam" id="PF01757">
    <property type="entry name" value="Acyl_transf_3"/>
    <property type="match status" value="1"/>
</dbReference>
<sequence>MTDTCRRPIPGVAPERTDGTSTPAHRDHTVDALRAVAILGVVLGHWMVSAIVSDPYLPSTLHGESPLSYIPQFAPASWFLQTLGLFFFAGGYAAARSRRRAKADPTRTREGHRARWARVPRLGARYHRLVRPLLLFAAVWVPALLLLDAIDAPARTQHVVTSLVTHPLWFLPVYLALVALTTPLIKLVARWGLWSILPAICVVGITDGLRANGLPLGWKIAVTVIGWSVPYLLGIAMAENRLPRYAGAGLLALGGTAGALLVLVVGYPASAVGVPGDRWSNLDPPSLFTVSLAFAQLGVFLLLRARLAGPLRRPRLARTVTLLNRTAMELFCWHQTAMLLVVFAGLLVGRHLPGLLDTPDGRWLLHRLVWVPLFLLTLAGLVAVFHRASPRHPPTGEVGRAGRVGDDTETSTERGALPSRGA</sequence>
<evidence type="ECO:0000259" key="3">
    <source>
        <dbReference type="Pfam" id="PF01757"/>
    </source>
</evidence>
<dbReference type="AlphaFoldDB" id="A0A1C5AV84"/>
<dbReference type="InterPro" id="IPR002656">
    <property type="entry name" value="Acyl_transf_3_dom"/>
</dbReference>
<feature type="transmembrane region" description="Helical" evidence="2">
    <location>
        <begin position="218"/>
        <end position="238"/>
    </location>
</feature>
<evidence type="ECO:0000256" key="2">
    <source>
        <dbReference type="SAM" id="Phobius"/>
    </source>
</evidence>
<feature type="transmembrane region" description="Helical" evidence="2">
    <location>
        <begin position="129"/>
        <end position="147"/>
    </location>
</feature>
<feature type="region of interest" description="Disordered" evidence="1">
    <location>
        <begin position="1"/>
        <end position="25"/>
    </location>
</feature>
<feature type="transmembrane region" description="Helical" evidence="2">
    <location>
        <begin position="159"/>
        <end position="180"/>
    </location>
</feature>
<keyword evidence="2" id="KW-1133">Transmembrane helix</keyword>
<evidence type="ECO:0000313" key="5">
    <source>
        <dbReference type="Proteomes" id="UP000198797"/>
    </source>
</evidence>
<name>A0A1C5AV84_9ACTN</name>
<proteinExistence type="predicted"/>
<evidence type="ECO:0000313" key="4">
    <source>
        <dbReference type="EMBL" id="SCF49117.1"/>
    </source>
</evidence>
<keyword evidence="4" id="KW-0808">Transferase</keyword>
<dbReference type="GO" id="GO:0016747">
    <property type="term" value="F:acyltransferase activity, transferring groups other than amino-acyl groups"/>
    <property type="evidence" value="ECO:0007669"/>
    <property type="project" value="InterPro"/>
</dbReference>
<gene>
    <name evidence="4" type="ORF">GA0070216_13213</name>
</gene>
<organism evidence="4 5">
    <name type="scientific">Micromonospora matsumotoense</name>
    <dbReference type="NCBI Taxonomy" id="121616"/>
    <lineage>
        <taxon>Bacteria</taxon>
        <taxon>Bacillati</taxon>
        <taxon>Actinomycetota</taxon>
        <taxon>Actinomycetes</taxon>
        <taxon>Micromonosporales</taxon>
        <taxon>Micromonosporaceae</taxon>
        <taxon>Micromonospora</taxon>
    </lineage>
</organism>
<feature type="region of interest" description="Disordered" evidence="1">
    <location>
        <begin position="394"/>
        <end position="422"/>
    </location>
</feature>
<keyword evidence="5" id="KW-1185">Reference proteome</keyword>
<feature type="transmembrane region" description="Helical" evidence="2">
    <location>
        <begin position="187"/>
        <end position="206"/>
    </location>
</feature>
<feature type="transmembrane region" description="Helical" evidence="2">
    <location>
        <begin position="245"/>
        <end position="267"/>
    </location>
</feature>
<dbReference type="STRING" id="121616.GA0070216_13213"/>
<dbReference type="EMBL" id="FMCU01000032">
    <property type="protein sequence ID" value="SCF49117.1"/>
    <property type="molecule type" value="Genomic_DNA"/>
</dbReference>
<feature type="transmembrane region" description="Helical" evidence="2">
    <location>
        <begin position="32"/>
        <end position="53"/>
    </location>
</feature>
<keyword evidence="2" id="KW-0472">Membrane</keyword>
<feature type="transmembrane region" description="Helical" evidence="2">
    <location>
        <begin position="368"/>
        <end position="385"/>
    </location>
</feature>
<accession>A0A1C5AV84</accession>
<dbReference type="Proteomes" id="UP000198797">
    <property type="component" value="Unassembled WGS sequence"/>
</dbReference>
<keyword evidence="2" id="KW-0812">Transmembrane</keyword>
<evidence type="ECO:0000256" key="1">
    <source>
        <dbReference type="SAM" id="MobiDB-lite"/>
    </source>
</evidence>
<reference evidence="5" key="1">
    <citation type="submission" date="2016-06" db="EMBL/GenBank/DDBJ databases">
        <authorList>
            <person name="Varghese N."/>
            <person name="Submissions Spin"/>
        </authorList>
    </citation>
    <scope>NUCLEOTIDE SEQUENCE [LARGE SCALE GENOMIC DNA]</scope>
    <source>
        <strain evidence="5">DSM 44100</strain>
    </source>
</reference>
<feature type="transmembrane region" description="Helical" evidence="2">
    <location>
        <begin position="326"/>
        <end position="348"/>
    </location>
</feature>
<feature type="domain" description="Acyltransferase 3" evidence="3">
    <location>
        <begin position="29"/>
        <end position="384"/>
    </location>
</feature>